<evidence type="ECO:0000313" key="3">
    <source>
        <dbReference type="Proteomes" id="UP000595917"/>
    </source>
</evidence>
<feature type="domain" description="VTC" evidence="1">
    <location>
        <begin position="13"/>
        <end position="225"/>
    </location>
</feature>
<name>A0A7T8BBP0_9SPIR</name>
<dbReference type="AlphaFoldDB" id="A0A7T8BBP0"/>
<gene>
    <name evidence="2" type="ORF">JFL75_00350</name>
</gene>
<dbReference type="InterPro" id="IPR042267">
    <property type="entry name" value="VTC_sf"/>
</dbReference>
<protein>
    <submittedName>
        <fullName evidence="2">Polyphosphate polymerase domain-containing protein</fullName>
    </submittedName>
</protein>
<dbReference type="Proteomes" id="UP000595917">
    <property type="component" value="Chromosome"/>
</dbReference>
<dbReference type="EMBL" id="CP067089">
    <property type="protein sequence ID" value="QQO09408.1"/>
    <property type="molecule type" value="Genomic_DNA"/>
</dbReference>
<dbReference type="Gene3D" id="3.20.100.30">
    <property type="entry name" value="VTC, catalytic tunnel domain"/>
    <property type="match status" value="1"/>
</dbReference>
<accession>A0A7T8BBP0</accession>
<organism evidence="2 3">
    <name type="scientific">Breznakiella homolactica</name>
    <dbReference type="NCBI Taxonomy" id="2798577"/>
    <lineage>
        <taxon>Bacteria</taxon>
        <taxon>Pseudomonadati</taxon>
        <taxon>Spirochaetota</taxon>
        <taxon>Spirochaetia</taxon>
        <taxon>Spirochaetales</taxon>
        <taxon>Breznakiellaceae</taxon>
        <taxon>Breznakiella</taxon>
    </lineage>
</organism>
<reference evidence="2" key="1">
    <citation type="submission" date="2021-01" db="EMBL/GenBank/DDBJ databases">
        <title>Description of Breznakiella homolactica.</title>
        <authorList>
            <person name="Song Y."/>
            <person name="Brune A."/>
        </authorList>
    </citation>
    <scope>NUCLEOTIDE SEQUENCE</scope>
    <source>
        <strain evidence="2">RmG30</strain>
    </source>
</reference>
<evidence type="ECO:0000259" key="1">
    <source>
        <dbReference type="Pfam" id="PF09359"/>
    </source>
</evidence>
<dbReference type="KEGG" id="bhc:JFL75_00350"/>
<proteinExistence type="predicted"/>
<dbReference type="Pfam" id="PF09359">
    <property type="entry name" value="VTC"/>
    <property type="match status" value="1"/>
</dbReference>
<dbReference type="GO" id="GO:0006799">
    <property type="term" value="P:polyphosphate biosynthetic process"/>
    <property type="evidence" value="ECO:0007669"/>
    <property type="project" value="UniProtKB-ARBA"/>
</dbReference>
<evidence type="ECO:0000313" key="2">
    <source>
        <dbReference type="EMBL" id="QQO09408.1"/>
    </source>
</evidence>
<dbReference type="CDD" id="cd07750">
    <property type="entry name" value="PolyPPase_VTC_like"/>
    <property type="match status" value="1"/>
</dbReference>
<keyword evidence="3" id="KW-1185">Reference proteome</keyword>
<dbReference type="RefSeq" id="WP_215626711.1">
    <property type="nucleotide sequence ID" value="NZ_CP067089.2"/>
</dbReference>
<dbReference type="InterPro" id="IPR018966">
    <property type="entry name" value="VTC_domain"/>
</dbReference>
<sequence>MAKLKIASGMVFERHEKKYLLTQAEYEQLLKSLMEYMQQDQYGLHTICSLYYDTEDYLLIRRSLEKPEYKEKLRLRSYGIPKQEDIVFLELKKKLNGITYKRRVPMTLNECEQYFSRGILPEHKGQILNEIEWFKMHYRPAPKVLVFYDRIALCGSADSSLRITFDKNTRWRNDQLTFASGDYGTPLLSPGERLMEIKLNGAFPFWLSHLLSQQKIYPISFSKYGRVYWEILNMKEKRYVG</sequence>